<sequence length="262" mass="28265">MKILVCIKQVYDTGAALKIQDSKVDGEALPRVVNPYDEFAIQEAVKIKQANPEASITVISLGPEKFKDTLRTGLAMGADEAVHLLDPEFDGIDSSGVAHALSQAAVKKGFDLILCGRQAVDDDMAHIGPAMAVMLDVPCLTVITKLVFADDYQSATVTRQVEGGSEVYEIGLPCVLTCQKGLNEPRLPSLKGIMKAKKKEINVWDAAAIGFDKEKYGATANRVLQMELSPPPSRKKGVILEGSTQEACAELARILRDEVKVI</sequence>
<dbReference type="InterPro" id="IPR014729">
    <property type="entry name" value="Rossmann-like_a/b/a_fold"/>
</dbReference>
<keyword evidence="1" id="KW-0249">Electron transport</keyword>
<dbReference type="EMBL" id="CP048685">
    <property type="protein sequence ID" value="QPJ61479.1"/>
    <property type="molecule type" value="Genomic_DNA"/>
</dbReference>
<gene>
    <name evidence="3" type="ORF">G3M70_06085</name>
</gene>
<dbReference type="SMART" id="SM00893">
    <property type="entry name" value="ETF"/>
    <property type="match status" value="1"/>
</dbReference>
<accession>A0A7T0BUX0</accession>
<dbReference type="PANTHER" id="PTHR21294">
    <property type="entry name" value="ELECTRON TRANSFER FLAVOPROTEIN BETA-SUBUNIT"/>
    <property type="match status" value="1"/>
</dbReference>
<evidence type="ECO:0000259" key="2">
    <source>
        <dbReference type="SMART" id="SM00893"/>
    </source>
</evidence>
<dbReference type="PIRSF" id="PIRSF000090">
    <property type="entry name" value="Beta-ETF"/>
    <property type="match status" value="1"/>
</dbReference>
<proteinExistence type="predicted"/>
<dbReference type="GO" id="GO:0009055">
    <property type="term" value="F:electron transfer activity"/>
    <property type="evidence" value="ECO:0007669"/>
    <property type="project" value="InterPro"/>
</dbReference>
<evidence type="ECO:0000313" key="3">
    <source>
        <dbReference type="EMBL" id="QPJ61479.1"/>
    </source>
</evidence>
<dbReference type="AlphaFoldDB" id="A0A7T0BUX0"/>
<dbReference type="KEGG" id="nli:G3M70_06085"/>
<evidence type="ECO:0000256" key="1">
    <source>
        <dbReference type="ARBA" id="ARBA00022982"/>
    </source>
</evidence>
<dbReference type="SUPFAM" id="SSF52402">
    <property type="entry name" value="Adenine nucleotide alpha hydrolases-like"/>
    <property type="match status" value="1"/>
</dbReference>
<dbReference type="CDD" id="cd01714">
    <property type="entry name" value="ETF_beta"/>
    <property type="match status" value="1"/>
</dbReference>
<protein>
    <submittedName>
        <fullName evidence="3">Electron transfer flavoprotein subunit beta/FixA family protein</fullName>
    </submittedName>
</protein>
<keyword evidence="1" id="KW-0813">Transport</keyword>
<feature type="domain" description="Electron transfer flavoprotein alpha/beta-subunit N-terminal" evidence="2">
    <location>
        <begin position="21"/>
        <end position="213"/>
    </location>
</feature>
<dbReference type="InterPro" id="IPR012255">
    <property type="entry name" value="ETF_b"/>
</dbReference>
<organism evidence="3 4">
    <name type="scientific">Candidatus Nitronauta litoralis</name>
    <dbReference type="NCBI Taxonomy" id="2705533"/>
    <lineage>
        <taxon>Bacteria</taxon>
        <taxon>Pseudomonadati</taxon>
        <taxon>Nitrospinota/Tectimicrobiota group</taxon>
        <taxon>Nitrospinota</taxon>
        <taxon>Nitrospinia</taxon>
        <taxon>Nitrospinales</taxon>
        <taxon>Nitrospinaceae</taxon>
        <taxon>Candidatus Nitronauta</taxon>
    </lineage>
</organism>
<dbReference type="Proteomes" id="UP000594688">
    <property type="component" value="Chromosome"/>
</dbReference>
<dbReference type="InterPro" id="IPR014730">
    <property type="entry name" value="ETF_a/b_N"/>
</dbReference>
<evidence type="ECO:0000313" key="4">
    <source>
        <dbReference type="Proteomes" id="UP000594688"/>
    </source>
</evidence>
<name>A0A7T0BUX0_9BACT</name>
<dbReference type="Gene3D" id="3.40.50.620">
    <property type="entry name" value="HUPs"/>
    <property type="match status" value="1"/>
</dbReference>
<dbReference type="InterPro" id="IPR033948">
    <property type="entry name" value="ETF_beta_N"/>
</dbReference>
<reference evidence="3 4" key="1">
    <citation type="submission" date="2020-02" db="EMBL/GenBank/DDBJ databases">
        <title>Genomic and physiological characterization of two novel Nitrospinaceae genera.</title>
        <authorList>
            <person name="Mueller A.J."/>
            <person name="Jung M.-Y."/>
            <person name="Strachan C.R."/>
            <person name="Herbold C.W."/>
            <person name="Kirkegaard R.H."/>
            <person name="Daims H."/>
        </authorList>
    </citation>
    <scope>NUCLEOTIDE SEQUENCE [LARGE SCALE GENOMIC DNA]</scope>
    <source>
        <strain evidence="3">EB</strain>
    </source>
</reference>
<dbReference type="Pfam" id="PF01012">
    <property type="entry name" value="ETF"/>
    <property type="match status" value="1"/>
</dbReference>